<sequence length="134" mass="14721">MNTNRITTFLLGPELSWLLMYGLALLLVAPNQPPTEAGNVRLESIAWYTLFAAIILSFAPMYWSQSGLGWSMLRIGIAGLIGITSVATAFCAAIDYNDSRNSGVGTLWMMLVIFGAIFLFLGMIVVSLYIKFRS</sequence>
<feature type="transmembrane region" description="Helical" evidence="1">
    <location>
        <begin position="75"/>
        <end position="96"/>
    </location>
</feature>
<gene>
    <name evidence="2" type="ORF">SAMN04487996_11156</name>
</gene>
<keyword evidence="1" id="KW-1133">Transmembrane helix</keyword>
<feature type="transmembrane region" description="Helical" evidence="1">
    <location>
        <begin position="7"/>
        <end position="29"/>
    </location>
</feature>
<name>A0A1G7LR37_9BACT</name>
<feature type="transmembrane region" description="Helical" evidence="1">
    <location>
        <begin position="108"/>
        <end position="130"/>
    </location>
</feature>
<keyword evidence="1" id="KW-0812">Transmembrane</keyword>
<dbReference type="OrthoDB" id="957910at2"/>
<organism evidence="2 3">
    <name type="scientific">Dyadobacter soli</name>
    <dbReference type="NCBI Taxonomy" id="659014"/>
    <lineage>
        <taxon>Bacteria</taxon>
        <taxon>Pseudomonadati</taxon>
        <taxon>Bacteroidota</taxon>
        <taxon>Cytophagia</taxon>
        <taxon>Cytophagales</taxon>
        <taxon>Spirosomataceae</taxon>
        <taxon>Dyadobacter</taxon>
    </lineage>
</organism>
<dbReference type="EMBL" id="FNAN01000011">
    <property type="protein sequence ID" value="SDF51851.1"/>
    <property type="molecule type" value="Genomic_DNA"/>
</dbReference>
<feature type="transmembrane region" description="Helical" evidence="1">
    <location>
        <begin position="45"/>
        <end position="63"/>
    </location>
</feature>
<evidence type="ECO:0000313" key="3">
    <source>
        <dbReference type="Proteomes" id="UP000198748"/>
    </source>
</evidence>
<keyword evidence="3" id="KW-1185">Reference proteome</keyword>
<dbReference type="RefSeq" id="WP_090153300.1">
    <property type="nucleotide sequence ID" value="NZ_FNAN01000011.1"/>
</dbReference>
<reference evidence="3" key="1">
    <citation type="submission" date="2016-10" db="EMBL/GenBank/DDBJ databases">
        <authorList>
            <person name="Varghese N."/>
            <person name="Submissions S."/>
        </authorList>
    </citation>
    <scope>NUCLEOTIDE SEQUENCE [LARGE SCALE GENOMIC DNA]</scope>
    <source>
        <strain evidence="3">DSM 25329</strain>
    </source>
</reference>
<dbReference type="STRING" id="659014.SAMN04487996_11156"/>
<proteinExistence type="predicted"/>
<evidence type="ECO:0000256" key="1">
    <source>
        <dbReference type="SAM" id="Phobius"/>
    </source>
</evidence>
<dbReference type="AlphaFoldDB" id="A0A1G7LR37"/>
<protein>
    <submittedName>
        <fullName evidence="2">Uncharacterized protein</fullName>
    </submittedName>
</protein>
<accession>A0A1G7LR37</accession>
<keyword evidence="1" id="KW-0472">Membrane</keyword>
<dbReference type="Proteomes" id="UP000198748">
    <property type="component" value="Unassembled WGS sequence"/>
</dbReference>
<evidence type="ECO:0000313" key="2">
    <source>
        <dbReference type="EMBL" id="SDF51851.1"/>
    </source>
</evidence>